<comment type="caution">
    <text evidence="9">The sequence shown here is derived from an EMBL/GenBank/DDBJ whole genome shotgun (WGS) entry which is preliminary data.</text>
</comment>
<keyword evidence="8" id="KW-0333">Golgi apparatus</keyword>
<comment type="subcellular location">
    <subcellularLocation>
        <location evidence="8">Golgi apparatus membrane</location>
        <topology evidence="8">Multi-pass membrane protein</topology>
    </subcellularLocation>
    <subcellularLocation>
        <location evidence="1">Membrane</location>
        <topology evidence="1">Multi-pass membrane protein</topology>
    </subcellularLocation>
</comment>
<organism evidence="9 10">
    <name type="scientific">Pneumocystis carinii (strain B80)</name>
    <name type="common">Rat pneumocystis pneumonia agent</name>
    <name type="synonym">Pneumocystis carinii f. sp. carinii</name>
    <dbReference type="NCBI Taxonomy" id="1408658"/>
    <lineage>
        <taxon>Eukaryota</taxon>
        <taxon>Fungi</taxon>
        <taxon>Dikarya</taxon>
        <taxon>Ascomycota</taxon>
        <taxon>Taphrinomycotina</taxon>
        <taxon>Pneumocystomycetes</taxon>
        <taxon>Pneumocystaceae</taxon>
        <taxon>Pneumocystis</taxon>
    </lineage>
</organism>
<sequence>MIDRILSYPLFNKKYTEISSINNQDLESSTTDVQQYNKLSYTDRVIIFIICILSSVICFIFAIFFMITLFKPRKVILLWTIANLLFLTSFSILQGPWTYIKHLFSAPRFPFTCIYLGSMILTLYFILHVKSTILSIFSSIIQFIALLWYLISYFPMGYQGLHWGFRYVTTRIKSYFDA</sequence>
<evidence type="ECO:0000256" key="6">
    <source>
        <dbReference type="ARBA" id="ARBA00023136"/>
    </source>
</evidence>
<dbReference type="GO" id="GO:0042147">
    <property type="term" value="P:retrograde transport, endosome to Golgi"/>
    <property type="evidence" value="ECO:0007669"/>
    <property type="project" value="EnsemblFungi"/>
</dbReference>
<dbReference type="EMBL" id="LFVZ01000016">
    <property type="protein sequence ID" value="KTW25804.1"/>
    <property type="molecule type" value="Genomic_DNA"/>
</dbReference>
<accession>A0A0W4ZBT0</accession>
<dbReference type="GO" id="GO:0015031">
    <property type="term" value="P:protein transport"/>
    <property type="evidence" value="ECO:0007669"/>
    <property type="project" value="UniProtKB-KW"/>
</dbReference>
<feature type="transmembrane region" description="Helical" evidence="8">
    <location>
        <begin position="133"/>
        <end position="151"/>
    </location>
</feature>
<comment type="similarity">
    <text evidence="7 8">Belongs to the SFT2 family.</text>
</comment>
<dbReference type="RefSeq" id="XP_018224413.1">
    <property type="nucleotide sequence ID" value="XM_018371923.1"/>
</dbReference>
<dbReference type="InterPro" id="IPR011691">
    <property type="entry name" value="Vesicle_transpt_SFT2"/>
</dbReference>
<evidence type="ECO:0000256" key="2">
    <source>
        <dbReference type="ARBA" id="ARBA00022448"/>
    </source>
</evidence>
<comment type="function">
    <text evidence="8">Nonessential protein required for the fusion of transport vesicles derived from the endocytic pathway with the Golgi complex.</text>
</comment>
<dbReference type="PANTHER" id="PTHR23137">
    <property type="entry name" value="VESICLE TRANSPORT PROTEIN-RELATED"/>
    <property type="match status" value="1"/>
</dbReference>
<dbReference type="GO" id="GO:0000139">
    <property type="term" value="C:Golgi membrane"/>
    <property type="evidence" value="ECO:0007669"/>
    <property type="project" value="UniProtKB-SubCell"/>
</dbReference>
<evidence type="ECO:0000256" key="5">
    <source>
        <dbReference type="ARBA" id="ARBA00022989"/>
    </source>
</evidence>
<dbReference type="GO" id="GO:0000138">
    <property type="term" value="C:Golgi trans cisterna"/>
    <property type="evidence" value="ECO:0007669"/>
    <property type="project" value="EnsemblFungi"/>
</dbReference>
<dbReference type="VEuPathDB" id="FungiDB:T552_03417"/>
<protein>
    <recommendedName>
        <fullName evidence="8">Protein transport protein SFT2</fullName>
    </recommendedName>
</protein>
<keyword evidence="3 8" id="KW-0812">Transmembrane</keyword>
<dbReference type="GeneID" id="28938126"/>
<feature type="transmembrane region" description="Helical" evidence="8">
    <location>
        <begin position="109"/>
        <end position="127"/>
    </location>
</feature>
<dbReference type="Proteomes" id="UP000054454">
    <property type="component" value="Unassembled WGS sequence"/>
</dbReference>
<evidence type="ECO:0000256" key="8">
    <source>
        <dbReference type="RuleBase" id="RU363111"/>
    </source>
</evidence>
<keyword evidence="10" id="KW-1185">Reference proteome</keyword>
<keyword evidence="4 8" id="KW-0653">Protein transport</keyword>
<gene>
    <name evidence="9" type="ORF">T552_03417</name>
</gene>
<dbReference type="Pfam" id="PF04178">
    <property type="entry name" value="Got1"/>
    <property type="match status" value="1"/>
</dbReference>
<evidence type="ECO:0000256" key="3">
    <source>
        <dbReference type="ARBA" id="ARBA00022692"/>
    </source>
</evidence>
<dbReference type="InterPro" id="IPR007305">
    <property type="entry name" value="Vesicle_transpt_Got1/SFT2"/>
</dbReference>
<proteinExistence type="inferred from homology"/>
<evidence type="ECO:0000313" key="9">
    <source>
        <dbReference type="EMBL" id="KTW25804.1"/>
    </source>
</evidence>
<evidence type="ECO:0000313" key="10">
    <source>
        <dbReference type="Proteomes" id="UP000054454"/>
    </source>
</evidence>
<keyword evidence="5 8" id="KW-1133">Transmembrane helix</keyword>
<dbReference type="AlphaFoldDB" id="A0A0W4ZBT0"/>
<dbReference type="GO" id="GO:0005829">
    <property type="term" value="C:cytosol"/>
    <property type="evidence" value="ECO:0007669"/>
    <property type="project" value="GOC"/>
</dbReference>
<evidence type="ECO:0000256" key="7">
    <source>
        <dbReference type="ARBA" id="ARBA00025800"/>
    </source>
</evidence>
<feature type="transmembrane region" description="Helical" evidence="8">
    <location>
        <begin position="76"/>
        <end position="97"/>
    </location>
</feature>
<dbReference type="PANTHER" id="PTHR23137:SF36">
    <property type="entry name" value="VESICLE TRANSPORT PROTEIN SFT2C"/>
    <property type="match status" value="1"/>
</dbReference>
<keyword evidence="2 8" id="KW-0813">Transport</keyword>
<keyword evidence="6 8" id="KW-0472">Membrane</keyword>
<evidence type="ECO:0000256" key="1">
    <source>
        <dbReference type="ARBA" id="ARBA00004141"/>
    </source>
</evidence>
<reference evidence="10" key="1">
    <citation type="journal article" date="2016" name="Nat. Commun.">
        <title>Genome analysis of three Pneumocystis species reveals adaptation mechanisms to life exclusively in mammalian hosts.</title>
        <authorList>
            <person name="Ma L."/>
            <person name="Chen Z."/>
            <person name="Huang D.W."/>
            <person name="Kutty G."/>
            <person name="Ishihara M."/>
            <person name="Wang H."/>
            <person name="Abouelleil A."/>
            <person name="Bishop L."/>
            <person name="Davey E."/>
            <person name="Deng R."/>
            <person name="Deng X."/>
            <person name="Fan L."/>
            <person name="Fantoni G."/>
            <person name="Fitzgerald M."/>
            <person name="Gogineni E."/>
            <person name="Goldberg J.M."/>
            <person name="Handley G."/>
            <person name="Hu X."/>
            <person name="Huber C."/>
            <person name="Jiao X."/>
            <person name="Jones K."/>
            <person name="Levin J.Z."/>
            <person name="Liu Y."/>
            <person name="Macdonald P."/>
            <person name="Melnikov A."/>
            <person name="Raley C."/>
            <person name="Sassi M."/>
            <person name="Sherman B.T."/>
            <person name="Song X."/>
            <person name="Sykes S."/>
            <person name="Tran B."/>
            <person name="Walsh L."/>
            <person name="Xia Y."/>
            <person name="Yang J."/>
            <person name="Young S."/>
            <person name="Zeng Q."/>
            <person name="Zheng X."/>
            <person name="Stephens R."/>
            <person name="Nusbaum C."/>
            <person name="Birren B.W."/>
            <person name="Azadi P."/>
            <person name="Lempicki R.A."/>
            <person name="Cuomo C.A."/>
            <person name="Kovacs J.A."/>
        </authorList>
    </citation>
    <scope>NUCLEOTIDE SEQUENCE [LARGE SCALE GENOMIC DNA]</scope>
    <source>
        <strain evidence="10">B80</strain>
    </source>
</reference>
<feature type="transmembrane region" description="Helical" evidence="8">
    <location>
        <begin position="45"/>
        <end position="70"/>
    </location>
</feature>
<name>A0A0W4ZBT0_PNEC8</name>
<evidence type="ECO:0000256" key="4">
    <source>
        <dbReference type="ARBA" id="ARBA00022927"/>
    </source>
</evidence>
<dbReference type="OrthoDB" id="660759at2759"/>